<dbReference type="InterPro" id="IPR036597">
    <property type="entry name" value="Fido-like_dom_sf"/>
</dbReference>
<reference evidence="2 3" key="1">
    <citation type="submission" date="2016-10" db="EMBL/GenBank/DDBJ databases">
        <authorList>
            <person name="de Groot N.N."/>
        </authorList>
    </citation>
    <scope>NUCLEOTIDE SEQUENCE [LARGE SCALE GENOMIC DNA]</scope>
    <source>
        <strain evidence="2 3">CGMCC 1.7031</strain>
    </source>
</reference>
<dbReference type="Gene3D" id="1.20.120.1870">
    <property type="entry name" value="Fic/DOC protein, Fido domain"/>
    <property type="match status" value="1"/>
</dbReference>
<evidence type="ECO:0000259" key="1">
    <source>
        <dbReference type="PROSITE" id="PS51459"/>
    </source>
</evidence>
<evidence type="ECO:0000313" key="2">
    <source>
        <dbReference type="EMBL" id="SCY37034.1"/>
    </source>
</evidence>
<name>A0A1G5FD15_9FLAO</name>
<dbReference type="InterPro" id="IPR003812">
    <property type="entry name" value="Fido"/>
</dbReference>
<dbReference type="EMBL" id="FMVF01000005">
    <property type="protein sequence ID" value="SCY37034.1"/>
    <property type="molecule type" value="Genomic_DNA"/>
</dbReference>
<accession>A0A1G5FD15</accession>
<sequence>MISLKEVEIIHNILIDKFGGSKGIRDLGLLESALARPFATFDNNDLYPNPVDKAAAILESIAINHPFIDGNKRTAYTLMRLILLEYQFDIMASQDEKYDLVILVSTGDYRFDEIKNWIELNLEK</sequence>
<dbReference type="PROSITE" id="PS51459">
    <property type="entry name" value="FIDO"/>
    <property type="match status" value="1"/>
</dbReference>
<proteinExistence type="predicted"/>
<keyword evidence="3" id="KW-1185">Reference proteome</keyword>
<organism evidence="2 3">
    <name type="scientific">Flavobacterium caeni</name>
    <dbReference type="NCBI Taxonomy" id="490189"/>
    <lineage>
        <taxon>Bacteria</taxon>
        <taxon>Pseudomonadati</taxon>
        <taxon>Bacteroidota</taxon>
        <taxon>Flavobacteriia</taxon>
        <taxon>Flavobacteriales</taxon>
        <taxon>Flavobacteriaceae</taxon>
        <taxon>Flavobacterium</taxon>
    </lineage>
</organism>
<dbReference type="SUPFAM" id="SSF140931">
    <property type="entry name" value="Fic-like"/>
    <property type="match status" value="1"/>
</dbReference>
<gene>
    <name evidence="2" type="ORF">SAMN02927903_01254</name>
</gene>
<feature type="domain" description="Fido" evidence="1">
    <location>
        <begin position="2"/>
        <end position="120"/>
    </location>
</feature>
<dbReference type="PANTHER" id="PTHR39426:SF1">
    <property type="entry name" value="HOMOLOGY TO DEATH-ON-CURING PROTEIN OF PHAGE P1"/>
    <property type="match status" value="1"/>
</dbReference>
<dbReference type="Pfam" id="PF02661">
    <property type="entry name" value="Fic"/>
    <property type="match status" value="1"/>
</dbReference>
<dbReference type="RefSeq" id="WP_091141445.1">
    <property type="nucleotide sequence ID" value="NZ_FMVF01000005.1"/>
</dbReference>
<protein>
    <submittedName>
        <fullName evidence="2">Death on curing protein</fullName>
    </submittedName>
</protein>
<dbReference type="OrthoDB" id="9802752at2"/>
<dbReference type="GO" id="GO:0016301">
    <property type="term" value="F:kinase activity"/>
    <property type="evidence" value="ECO:0007669"/>
    <property type="project" value="InterPro"/>
</dbReference>
<dbReference type="AlphaFoldDB" id="A0A1G5FD15"/>
<dbReference type="Proteomes" id="UP000199354">
    <property type="component" value="Unassembled WGS sequence"/>
</dbReference>
<dbReference type="NCBIfam" id="TIGR01550">
    <property type="entry name" value="DOC_P1"/>
    <property type="match status" value="1"/>
</dbReference>
<dbReference type="PANTHER" id="PTHR39426">
    <property type="entry name" value="HOMOLOGY TO DEATH-ON-CURING PROTEIN OF PHAGE P1"/>
    <property type="match status" value="1"/>
</dbReference>
<dbReference type="InterPro" id="IPR053737">
    <property type="entry name" value="Type_II_TA_Toxin"/>
</dbReference>
<evidence type="ECO:0000313" key="3">
    <source>
        <dbReference type="Proteomes" id="UP000199354"/>
    </source>
</evidence>
<dbReference type="InterPro" id="IPR006440">
    <property type="entry name" value="Doc"/>
</dbReference>